<gene>
    <name evidence="2" type="ORF">BT96DRAFT_565586</name>
</gene>
<dbReference type="AlphaFoldDB" id="A0A6A4GKJ5"/>
<accession>A0A6A4GKJ5</accession>
<evidence type="ECO:0000256" key="1">
    <source>
        <dbReference type="SAM" id="Phobius"/>
    </source>
</evidence>
<keyword evidence="1" id="KW-0812">Transmembrane</keyword>
<reference evidence="2" key="1">
    <citation type="journal article" date="2019" name="Environ. Microbiol.">
        <title>Fungal ecological strategies reflected in gene transcription - a case study of two litter decomposers.</title>
        <authorList>
            <person name="Barbi F."/>
            <person name="Kohler A."/>
            <person name="Barry K."/>
            <person name="Baskaran P."/>
            <person name="Daum C."/>
            <person name="Fauchery L."/>
            <person name="Ihrmark K."/>
            <person name="Kuo A."/>
            <person name="LaButti K."/>
            <person name="Lipzen A."/>
            <person name="Morin E."/>
            <person name="Grigoriev I.V."/>
            <person name="Henrissat B."/>
            <person name="Lindahl B."/>
            <person name="Martin F."/>
        </authorList>
    </citation>
    <scope>NUCLEOTIDE SEQUENCE</scope>
    <source>
        <strain evidence="2">JB14</strain>
    </source>
</reference>
<sequence length="84" mass="9648">MSCIPVLHQLSSALDYSSTYSTEIHPLPSDFLSSQEQFLAQFPSDLFSVLLVFYCFTFLIMYTIYFCNSFSCPPPFLLIIWVGQ</sequence>
<protein>
    <submittedName>
        <fullName evidence="2">Uncharacterized protein</fullName>
    </submittedName>
</protein>
<dbReference type="EMBL" id="ML769940">
    <property type="protein sequence ID" value="KAE9385837.1"/>
    <property type="molecule type" value="Genomic_DNA"/>
</dbReference>
<evidence type="ECO:0000313" key="3">
    <source>
        <dbReference type="Proteomes" id="UP000799118"/>
    </source>
</evidence>
<keyword evidence="1" id="KW-1133">Transmembrane helix</keyword>
<proteinExistence type="predicted"/>
<name>A0A6A4GKJ5_9AGAR</name>
<dbReference type="Proteomes" id="UP000799118">
    <property type="component" value="Unassembled WGS sequence"/>
</dbReference>
<keyword evidence="3" id="KW-1185">Reference proteome</keyword>
<feature type="transmembrane region" description="Helical" evidence="1">
    <location>
        <begin position="46"/>
        <end position="67"/>
    </location>
</feature>
<evidence type="ECO:0000313" key="2">
    <source>
        <dbReference type="EMBL" id="KAE9385837.1"/>
    </source>
</evidence>
<keyword evidence="1" id="KW-0472">Membrane</keyword>
<organism evidence="2 3">
    <name type="scientific">Gymnopus androsaceus JB14</name>
    <dbReference type="NCBI Taxonomy" id="1447944"/>
    <lineage>
        <taxon>Eukaryota</taxon>
        <taxon>Fungi</taxon>
        <taxon>Dikarya</taxon>
        <taxon>Basidiomycota</taxon>
        <taxon>Agaricomycotina</taxon>
        <taxon>Agaricomycetes</taxon>
        <taxon>Agaricomycetidae</taxon>
        <taxon>Agaricales</taxon>
        <taxon>Marasmiineae</taxon>
        <taxon>Omphalotaceae</taxon>
        <taxon>Gymnopus</taxon>
    </lineage>
</organism>